<name>A0ABR7RBV4_9PROT</name>
<dbReference type="PANTHER" id="PTHR31480">
    <property type="entry name" value="BIFUNCTIONAL LYCOPENE CYCLASE/PHYTOENE SYNTHASE"/>
    <property type="match status" value="1"/>
</dbReference>
<evidence type="ECO:0000313" key="2">
    <source>
        <dbReference type="EMBL" id="MBC9179305.1"/>
    </source>
</evidence>
<dbReference type="InterPro" id="IPR033904">
    <property type="entry name" value="Trans_IPPS_HH"/>
</dbReference>
<dbReference type="SFLD" id="SFLDG01018">
    <property type="entry name" value="Squalene/Phytoene_Synthase_Lik"/>
    <property type="match status" value="1"/>
</dbReference>
<proteinExistence type="predicted"/>
<dbReference type="EMBL" id="JACTUZ010000135">
    <property type="protein sequence ID" value="MBC9179305.1"/>
    <property type="molecule type" value="Genomic_DNA"/>
</dbReference>
<dbReference type="Gene3D" id="1.10.600.10">
    <property type="entry name" value="Farnesyl Diphosphate Synthase"/>
    <property type="match status" value="1"/>
</dbReference>
<dbReference type="SUPFAM" id="SSF48576">
    <property type="entry name" value="Terpenoid synthases"/>
    <property type="match status" value="1"/>
</dbReference>
<reference evidence="2 3" key="1">
    <citation type="journal article" date="2009" name="Int. J. Syst. Evol. Microbiol.">
        <title>Transfer of Teichococcus ludipueritiae and Muricoccus roseus to the genus Roseomonas, as Roseomonas ludipueritiae comb. nov. and Roseomonas rosea comb. nov., respectively, and emended description of the genus Roseomonas.</title>
        <authorList>
            <person name="Sanchez-Porro C."/>
            <person name="Gallego V."/>
            <person name="Busse H.J."/>
            <person name="Kampfer P."/>
            <person name="Ventosa A."/>
        </authorList>
    </citation>
    <scope>NUCLEOTIDE SEQUENCE [LARGE SCALE GENOMIC DNA]</scope>
    <source>
        <strain evidence="2 3">DSM 14915</strain>
    </source>
</reference>
<protein>
    <submittedName>
        <fullName evidence="2">Phytoene/squalene synthase family protein</fullName>
    </submittedName>
</protein>
<sequence length="310" mass="33679">MTDAVVEAGEASIRTGSKSFAVASRLFGREMREDAWMLYAWCRHCDDVVDGQVAGFAAPGMAGGETPQQRLDALFMQTRRALSGTPMPDPVFTGFARVAARHRIPQRYPLELLQGFAMDVEGAPYRTLDDTLRYSYHVAGVVGIMMALVMGVPPEAKDTLDRACDLGLGFQLTNIARDVLDDAALGRIYLPADWLAEAGIPPEEIADPRHRAALAGVATRLLDAAEPYYDSAFAGLAALPPRAAWAVATARGVYREIGTRLRAQGARGWDRRVVVPKHRKLWHVGAGGVAALSARRAAPPPRPGLLWRRP</sequence>
<dbReference type="PROSITE" id="PS01045">
    <property type="entry name" value="SQUALEN_PHYTOEN_SYN_2"/>
    <property type="match status" value="1"/>
</dbReference>
<dbReference type="CDD" id="cd00683">
    <property type="entry name" value="Trans_IPPS_HH"/>
    <property type="match status" value="1"/>
</dbReference>
<dbReference type="RefSeq" id="WP_187780347.1">
    <property type="nucleotide sequence ID" value="NZ_JACTUZ010000135.1"/>
</dbReference>
<dbReference type="InterPro" id="IPR044843">
    <property type="entry name" value="Trans_IPPS_bact-type"/>
</dbReference>
<gene>
    <name evidence="2" type="ORF">IBL25_20390</name>
</gene>
<dbReference type="SFLD" id="SFLDG01212">
    <property type="entry name" value="Phytoene_synthase_like"/>
    <property type="match status" value="1"/>
</dbReference>
<dbReference type="PROSITE" id="PS01044">
    <property type="entry name" value="SQUALEN_PHYTOEN_SYN_1"/>
    <property type="match status" value="1"/>
</dbReference>
<dbReference type="InterPro" id="IPR019845">
    <property type="entry name" value="Squalene/phytoene_synthase_CS"/>
</dbReference>
<dbReference type="Pfam" id="PF00494">
    <property type="entry name" value="SQS_PSY"/>
    <property type="match status" value="1"/>
</dbReference>
<organism evidence="2 3">
    <name type="scientific">Pseudoroseomonas ludipueritiae</name>
    <dbReference type="NCBI Taxonomy" id="198093"/>
    <lineage>
        <taxon>Bacteria</taxon>
        <taxon>Pseudomonadati</taxon>
        <taxon>Pseudomonadota</taxon>
        <taxon>Alphaproteobacteria</taxon>
        <taxon>Acetobacterales</taxon>
        <taxon>Acetobacteraceae</taxon>
        <taxon>Pseudoroseomonas</taxon>
    </lineage>
</organism>
<dbReference type="Proteomes" id="UP000603940">
    <property type="component" value="Unassembled WGS sequence"/>
</dbReference>
<keyword evidence="3" id="KW-1185">Reference proteome</keyword>
<dbReference type="InterPro" id="IPR002060">
    <property type="entry name" value="Squ/phyt_synthse"/>
</dbReference>
<keyword evidence="1" id="KW-0808">Transferase</keyword>
<comment type="caution">
    <text evidence="2">The sequence shown here is derived from an EMBL/GenBank/DDBJ whole genome shotgun (WGS) entry which is preliminary data.</text>
</comment>
<evidence type="ECO:0000313" key="3">
    <source>
        <dbReference type="Proteomes" id="UP000603940"/>
    </source>
</evidence>
<dbReference type="InterPro" id="IPR008949">
    <property type="entry name" value="Isoprenoid_synthase_dom_sf"/>
</dbReference>
<accession>A0ABR7RBV4</accession>
<evidence type="ECO:0000256" key="1">
    <source>
        <dbReference type="ARBA" id="ARBA00022679"/>
    </source>
</evidence>
<dbReference type="SFLD" id="SFLDS00005">
    <property type="entry name" value="Isoprenoid_Synthase_Type_I"/>
    <property type="match status" value="1"/>
</dbReference>